<sequence length="372" mass="40270">MNTIKVTYLATADARGHLMRAQLLTHALREYGADVDVLTTSDEGVAFLAGFGITAHVLSQHYAVQFDTRQNMLPAETDANIANYLFRPSRMCRDIMQLRVALHSADLIINDSFHPALLFMGCMPAWRGKVVHVYGASLRQAVQNNFSGRLPAILSRLFHRIVGWQINASLARIEHDFSYEATYDGATFRLPTPVVVAALFDAAVPRAQACAAVYLNPHFRDPCLADGVENGLDLAGMHATLVGEGYAGRARWGAQNADWVRQAAASNLIVSAPGMAALSVALVYGRPIVLVLTEQPEQKINAARAAALGLAHRIVVWRGDAATFAHDLCSACADLLQSAPTLPAPDGRAVAGARLQSWVALLYQLAARSVHR</sequence>
<dbReference type="AlphaFoldDB" id="A0A290WSG0"/>
<gene>
    <name evidence="1" type="ORF">CNX70_06280</name>
</gene>
<dbReference type="EMBL" id="CP023422">
    <property type="protein sequence ID" value="ATD59839.1"/>
    <property type="molecule type" value="Genomic_DNA"/>
</dbReference>
<dbReference type="Proteomes" id="UP000218437">
    <property type="component" value="Chromosome"/>
</dbReference>
<proteinExistence type="predicted"/>
<organism evidence="1 2">
    <name type="scientific">Janthinobacterium svalbardensis</name>
    <dbReference type="NCBI Taxonomy" id="368607"/>
    <lineage>
        <taxon>Bacteria</taxon>
        <taxon>Pseudomonadati</taxon>
        <taxon>Pseudomonadota</taxon>
        <taxon>Betaproteobacteria</taxon>
        <taxon>Burkholderiales</taxon>
        <taxon>Oxalobacteraceae</taxon>
        <taxon>Janthinobacterium</taxon>
    </lineage>
</organism>
<reference evidence="1 2" key="1">
    <citation type="submission" date="2017-09" db="EMBL/GenBank/DDBJ databases">
        <title>Complete genome sequence of Janthinobacterium svalbardensis PAMC 27463.</title>
        <authorList>
            <person name="Cho Y.-J."/>
            <person name="Cho A."/>
            <person name="Kim O.-S."/>
            <person name="Lee J.-I."/>
        </authorList>
    </citation>
    <scope>NUCLEOTIDE SEQUENCE [LARGE SCALE GENOMIC DNA]</scope>
    <source>
        <strain evidence="1 2">PAMC 27463</strain>
    </source>
</reference>
<evidence type="ECO:0008006" key="3">
    <source>
        <dbReference type="Google" id="ProtNLM"/>
    </source>
</evidence>
<name>A0A290WSG0_9BURK</name>
<protein>
    <recommendedName>
        <fullName evidence="3">Glycosyl transferase family 28 C-terminal domain-containing protein</fullName>
    </recommendedName>
</protein>
<dbReference type="KEGG" id="jsv:CNX70_06280"/>
<evidence type="ECO:0000313" key="1">
    <source>
        <dbReference type="EMBL" id="ATD59839.1"/>
    </source>
</evidence>
<dbReference type="SUPFAM" id="SSF53756">
    <property type="entry name" value="UDP-Glycosyltransferase/glycogen phosphorylase"/>
    <property type="match status" value="1"/>
</dbReference>
<evidence type="ECO:0000313" key="2">
    <source>
        <dbReference type="Proteomes" id="UP000218437"/>
    </source>
</evidence>
<dbReference type="RefSeq" id="WP_096234000.1">
    <property type="nucleotide sequence ID" value="NZ_CP023422.1"/>
</dbReference>
<accession>A0A290WSG0</accession>
<keyword evidence="2" id="KW-1185">Reference proteome</keyword>